<dbReference type="Pfam" id="PF04542">
    <property type="entry name" value="Sigma70_r2"/>
    <property type="match status" value="1"/>
</dbReference>
<dbReference type="Gene3D" id="1.10.1740.10">
    <property type="match status" value="1"/>
</dbReference>
<dbReference type="GO" id="GO:0006352">
    <property type="term" value="P:DNA-templated transcription initiation"/>
    <property type="evidence" value="ECO:0007669"/>
    <property type="project" value="InterPro"/>
</dbReference>
<dbReference type="EMBL" id="FOSV01000018">
    <property type="protein sequence ID" value="SFL58977.1"/>
    <property type="molecule type" value="Genomic_DNA"/>
</dbReference>
<dbReference type="PANTHER" id="PTHR43133:SF58">
    <property type="entry name" value="ECF RNA POLYMERASE SIGMA FACTOR SIGD"/>
    <property type="match status" value="1"/>
</dbReference>
<dbReference type="InterPro" id="IPR013324">
    <property type="entry name" value="RNA_pol_sigma_r3/r4-like"/>
</dbReference>
<sequence>MASGTALIMPAQPMASSEEASLRAAMTAAQNGDAAAYRALLRLCVPLISAMVRAKGVRGAAVDDVVQETLLTVHRARATYDPSRPFLPWLRAIAQRRAIDALRRAGRRPREVHDPLAYEAGVDDGPLPGQALDVGERGRILAAAVAQLPEGQRQAIEQIALRELSLDEASASTGRTKGALKVNFHRALKALRTSLSSAKGDTDA</sequence>
<keyword evidence="9" id="KW-1185">Reference proteome</keyword>
<gene>
    <name evidence="8" type="ORF">SAMN04488125_11895</name>
</gene>
<dbReference type="NCBIfam" id="TIGR02937">
    <property type="entry name" value="sigma70-ECF"/>
    <property type="match status" value="1"/>
</dbReference>
<protein>
    <submittedName>
        <fullName evidence="8">RNA polymerase, sigma subunit, ECF family</fullName>
    </submittedName>
</protein>
<evidence type="ECO:0000256" key="5">
    <source>
        <dbReference type="ARBA" id="ARBA00023163"/>
    </source>
</evidence>
<dbReference type="GO" id="GO:0016987">
    <property type="term" value="F:sigma factor activity"/>
    <property type="evidence" value="ECO:0007669"/>
    <property type="project" value="UniProtKB-KW"/>
</dbReference>
<dbReference type="SUPFAM" id="SSF88946">
    <property type="entry name" value="Sigma2 domain of RNA polymerase sigma factors"/>
    <property type="match status" value="1"/>
</dbReference>
<keyword evidence="3" id="KW-0731">Sigma factor</keyword>
<dbReference type="InterPro" id="IPR036388">
    <property type="entry name" value="WH-like_DNA-bd_sf"/>
</dbReference>
<organism evidence="8 9">
    <name type="scientific">Methylorubrum salsuginis</name>
    <dbReference type="NCBI Taxonomy" id="414703"/>
    <lineage>
        <taxon>Bacteria</taxon>
        <taxon>Pseudomonadati</taxon>
        <taxon>Pseudomonadota</taxon>
        <taxon>Alphaproteobacteria</taxon>
        <taxon>Hyphomicrobiales</taxon>
        <taxon>Methylobacteriaceae</taxon>
        <taxon>Methylorubrum</taxon>
    </lineage>
</organism>
<reference evidence="9" key="1">
    <citation type="submission" date="2016-10" db="EMBL/GenBank/DDBJ databases">
        <authorList>
            <person name="Varghese N."/>
            <person name="Submissions S."/>
        </authorList>
    </citation>
    <scope>NUCLEOTIDE SEQUENCE [LARGE SCALE GENOMIC DNA]</scope>
    <source>
        <strain evidence="9">CGMCC 1.6474</strain>
    </source>
</reference>
<evidence type="ECO:0000259" key="6">
    <source>
        <dbReference type="Pfam" id="PF04542"/>
    </source>
</evidence>
<dbReference type="Pfam" id="PF08281">
    <property type="entry name" value="Sigma70_r4_2"/>
    <property type="match status" value="1"/>
</dbReference>
<dbReference type="Proteomes" id="UP000198804">
    <property type="component" value="Unassembled WGS sequence"/>
</dbReference>
<evidence type="ECO:0000313" key="9">
    <source>
        <dbReference type="Proteomes" id="UP000198804"/>
    </source>
</evidence>
<dbReference type="AlphaFoldDB" id="A0A1I4IY74"/>
<keyword evidence="2" id="KW-0805">Transcription regulation</keyword>
<accession>A0A1I4IY74</accession>
<evidence type="ECO:0000256" key="2">
    <source>
        <dbReference type="ARBA" id="ARBA00023015"/>
    </source>
</evidence>
<dbReference type="InterPro" id="IPR014284">
    <property type="entry name" value="RNA_pol_sigma-70_dom"/>
</dbReference>
<feature type="domain" description="RNA polymerase sigma-70 region 2" evidence="6">
    <location>
        <begin position="43"/>
        <end position="108"/>
    </location>
</feature>
<keyword evidence="4" id="KW-0238">DNA-binding</keyword>
<evidence type="ECO:0000256" key="1">
    <source>
        <dbReference type="ARBA" id="ARBA00010641"/>
    </source>
</evidence>
<evidence type="ECO:0000256" key="3">
    <source>
        <dbReference type="ARBA" id="ARBA00023082"/>
    </source>
</evidence>
<dbReference type="InterPro" id="IPR013325">
    <property type="entry name" value="RNA_pol_sigma_r2"/>
</dbReference>
<evidence type="ECO:0000256" key="4">
    <source>
        <dbReference type="ARBA" id="ARBA00023125"/>
    </source>
</evidence>
<evidence type="ECO:0000313" key="8">
    <source>
        <dbReference type="EMBL" id="SFL58977.1"/>
    </source>
</evidence>
<keyword evidence="5" id="KW-0804">Transcription</keyword>
<dbReference type="InterPro" id="IPR007627">
    <property type="entry name" value="RNA_pol_sigma70_r2"/>
</dbReference>
<dbReference type="InterPro" id="IPR013249">
    <property type="entry name" value="RNA_pol_sigma70_r4_t2"/>
</dbReference>
<dbReference type="GO" id="GO:0003677">
    <property type="term" value="F:DNA binding"/>
    <property type="evidence" value="ECO:0007669"/>
    <property type="project" value="UniProtKB-KW"/>
</dbReference>
<dbReference type="STRING" id="414703.SAMN04488125_11895"/>
<evidence type="ECO:0000259" key="7">
    <source>
        <dbReference type="Pfam" id="PF08281"/>
    </source>
</evidence>
<feature type="domain" description="RNA polymerase sigma factor 70 region 4 type 2" evidence="7">
    <location>
        <begin position="140"/>
        <end position="191"/>
    </location>
</feature>
<name>A0A1I4IY74_9HYPH</name>
<dbReference type="PANTHER" id="PTHR43133">
    <property type="entry name" value="RNA POLYMERASE ECF-TYPE SIGMA FACTO"/>
    <property type="match status" value="1"/>
</dbReference>
<dbReference type="SUPFAM" id="SSF88659">
    <property type="entry name" value="Sigma3 and sigma4 domains of RNA polymerase sigma factors"/>
    <property type="match status" value="1"/>
</dbReference>
<comment type="similarity">
    <text evidence="1">Belongs to the sigma-70 factor family. ECF subfamily.</text>
</comment>
<dbReference type="Gene3D" id="1.10.10.10">
    <property type="entry name" value="Winged helix-like DNA-binding domain superfamily/Winged helix DNA-binding domain"/>
    <property type="match status" value="1"/>
</dbReference>
<dbReference type="InterPro" id="IPR039425">
    <property type="entry name" value="RNA_pol_sigma-70-like"/>
</dbReference>
<proteinExistence type="inferred from homology"/>